<keyword evidence="7 12" id="KW-0808">Transferase</keyword>
<evidence type="ECO:0000313" key="14">
    <source>
        <dbReference type="EMBL" id="SMO59421.1"/>
    </source>
</evidence>
<evidence type="ECO:0000256" key="12">
    <source>
        <dbReference type="RuleBase" id="RU361205"/>
    </source>
</evidence>
<dbReference type="PROSITE" id="PS00792">
    <property type="entry name" value="DHPS_1"/>
    <property type="match status" value="1"/>
</dbReference>
<dbReference type="PROSITE" id="PS50972">
    <property type="entry name" value="PTERIN_BINDING"/>
    <property type="match status" value="1"/>
</dbReference>
<dbReference type="PROSITE" id="PS00793">
    <property type="entry name" value="DHPS_2"/>
    <property type="match status" value="1"/>
</dbReference>
<dbReference type="InterPro" id="IPR006390">
    <property type="entry name" value="DHP_synth_dom"/>
</dbReference>
<evidence type="ECO:0000256" key="5">
    <source>
        <dbReference type="ARBA" id="ARBA00012458"/>
    </source>
</evidence>
<evidence type="ECO:0000256" key="9">
    <source>
        <dbReference type="ARBA" id="ARBA00022842"/>
    </source>
</evidence>
<dbReference type="GO" id="GO:0004156">
    <property type="term" value="F:dihydropteroate synthase activity"/>
    <property type="evidence" value="ECO:0007669"/>
    <property type="project" value="UniProtKB-EC"/>
</dbReference>
<evidence type="ECO:0000256" key="2">
    <source>
        <dbReference type="ARBA" id="ARBA00001946"/>
    </source>
</evidence>
<dbReference type="UniPathway" id="UPA00077">
    <property type="reaction ID" value="UER00156"/>
</dbReference>
<keyword evidence="9 12" id="KW-0460">Magnesium</keyword>
<dbReference type="InterPro" id="IPR011005">
    <property type="entry name" value="Dihydropteroate_synth-like_sf"/>
</dbReference>
<evidence type="ECO:0000256" key="11">
    <source>
        <dbReference type="ARBA" id="ARBA00030193"/>
    </source>
</evidence>
<evidence type="ECO:0000256" key="3">
    <source>
        <dbReference type="ARBA" id="ARBA00004763"/>
    </source>
</evidence>
<dbReference type="PANTHER" id="PTHR20941:SF1">
    <property type="entry name" value="FOLIC ACID SYNTHESIS PROTEIN FOL1"/>
    <property type="match status" value="1"/>
</dbReference>
<protein>
    <recommendedName>
        <fullName evidence="6 12">Dihydropteroate synthase</fullName>
        <shortName evidence="12">DHPS</shortName>
        <ecNumber evidence="5 12">2.5.1.15</ecNumber>
    </recommendedName>
    <alternativeName>
        <fullName evidence="11 12">Dihydropteroate pyrophosphorylase</fullName>
    </alternativeName>
</protein>
<sequence length="283" mass="31488">MHKNTFFSKRATINCGGHLLDLSTPKIMGILNITPDSFFDGGRYLDEQAIVEQSGKMLDDGASIIDVGAYSSRPNAIDISAKEEIDRLLPALTLIKENYPNAIISVDTFRSEVAEAGIKAGGHIINDISAGELDGKMFETVSRLQVPYILMHMRGTPQTMQQLTDYNDLMREVVKYFVDKVTRLKKLGVHDLILDPGFGFAKNIDQNYELLKHMDEVKIFDLPLLAGLSRKSMIWKLLESKPEEALNGTSVLNTIALQKGAAILRVHDVKEAAEVLKIWMKVG</sequence>
<organism evidence="14 15">
    <name type="scientific">Solitalea koreensis</name>
    <dbReference type="NCBI Taxonomy" id="543615"/>
    <lineage>
        <taxon>Bacteria</taxon>
        <taxon>Pseudomonadati</taxon>
        <taxon>Bacteroidota</taxon>
        <taxon>Sphingobacteriia</taxon>
        <taxon>Sphingobacteriales</taxon>
        <taxon>Sphingobacteriaceae</taxon>
        <taxon>Solitalea</taxon>
    </lineage>
</organism>
<dbReference type="FunFam" id="3.20.20.20:FF:000006">
    <property type="entry name" value="Dihydropteroate synthase"/>
    <property type="match status" value="1"/>
</dbReference>
<gene>
    <name evidence="14" type="ORF">SAMN06265350_104113</name>
</gene>
<dbReference type="GO" id="GO:0046656">
    <property type="term" value="P:folic acid biosynthetic process"/>
    <property type="evidence" value="ECO:0007669"/>
    <property type="project" value="UniProtKB-KW"/>
</dbReference>
<evidence type="ECO:0000256" key="7">
    <source>
        <dbReference type="ARBA" id="ARBA00022679"/>
    </source>
</evidence>
<evidence type="ECO:0000256" key="10">
    <source>
        <dbReference type="ARBA" id="ARBA00022909"/>
    </source>
</evidence>
<name>A0A521CL22_9SPHI</name>
<dbReference type="SUPFAM" id="SSF51717">
    <property type="entry name" value="Dihydropteroate synthetase-like"/>
    <property type="match status" value="1"/>
</dbReference>
<comment type="catalytic activity">
    <reaction evidence="1">
        <text>(7,8-dihydropterin-6-yl)methyl diphosphate + 4-aminobenzoate = 7,8-dihydropteroate + diphosphate</text>
        <dbReference type="Rhea" id="RHEA:19949"/>
        <dbReference type="ChEBI" id="CHEBI:17836"/>
        <dbReference type="ChEBI" id="CHEBI:17839"/>
        <dbReference type="ChEBI" id="CHEBI:33019"/>
        <dbReference type="ChEBI" id="CHEBI:72950"/>
        <dbReference type="EC" id="2.5.1.15"/>
    </reaction>
</comment>
<dbReference type="InterPro" id="IPR045031">
    <property type="entry name" value="DHP_synth-like"/>
</dbReference>
<dbReference type="EC" id="2.5.1.15" evidence="5 12"/>
<comment type="function">
    <text evidence="12">Catalyzes the condensation of para-aminobenzoate (pABA) with 6-hydroxymethyl-7,8-dihydropterin diphosphate (DHPt-PP) to form 7,8-dihydropteroate (H2Pte), the immediate precursor of folate derivatives.</text>
</comment>
<evidence type="ECO:0000256" key="1">
    <source>
        <dbReference type="ARBA" id="ARBA00000012"/>
    </source>
</evidence>
<evidence type="ECO:0000313" key="15">
    <source>
        <dbReference type="Proteomes" id="UP000315971"/>
    </source>
</evidence>
<evidence type="ECO:0000259" key="13">
    <source>
        <dbReference type="PROSITE" id="PS50972"/>
    </source>
</evidence>
<dbReference type="InterPro" id="IPR000489">
    <property type="entry name" value="Pterin-binding_dom"/>
</dbReference>
<comment type="cofactor">
    <cofactor evidence="2 12">
        <name>Mg(2+)</name>
        <dbReference type="ChEBI" id="CHEBI:18420"/>
    </cofactor>
</comment>
<comment type="similarity">
    <text evidence="4 12">Belongs to the DHPS family.</text>
</comment>
<reference evidence="14 15" key="1">
    <citation type="submission" date="2017-05" db="EMBL/GenBank/DDBJ databases">
        <authorList>
            <person name="Varghese N."/>
            <person name="Submissions S."/>
        </authorList>
    </citation>
    <scope>NUCLEOTIDE SEQUENCE [LARGE SCALE GENOMIC DNA]</scope>
    <source>
        <strain evidence="14 15">DSM 21342</strain>
    </source>
</reference>
<dbReference type="GO" id="GO:0046872">
    <property type="term" value="F:metal ion binding"/>
    <property type="evidence" value="ECO:0007669"/>
    <property type="project" value="UniProtKB-KW"/>
</dbReference>
<proteinExistence type="inferred from homology"/>
<dbReference type="Gene3D" id="3.20.20.20">
    <property type="entry name" value="Dihydropteroate synthase-like"/>
    <property type="match status" value="1"/>
</dbReference>
<dbReference type="Pfam" id="PF00809">
    <property type="entry name" value="Pterin_bind"/>
    <property type="match status" value="1"/>
</dbReference>
<dbReference type="Proteomes" id="UP000315971">
    <property type="component" value="Unassembled WGS sequence"/>
</dbReference>
<keyword evidence="15" id="KW-1185">Reference proteome</keyword>
<dbReference type="NCBIfam" id="TIGR01496">
    <property type="entry name" value="DHPS"/>
    <property type="match status" value="1"/>
</dbReference>
<keyword evidence="10 12" id="KW-0289">Folate biosynthesis</keyword>
<dbReference type="GO" id="GO:0046654">
    <property type="term" value="P:tetrahydrofolate biosynthetic process"/>
    <property type="evidence" value="ECO:0007669"/>
    <property type="project" value="UniProtKB-UniPathway"/>
</dbReference>
<evidence type="ECO:0000256" key="4">
    <source>
        <dbReference type="ARBA" id="ARBA00009503"/>
    </source>
</evidence>
<evidence type="ECO:0000256" key="8">
    <source>
        <dbReference type="ARBA" id="ARBA00022723"/>
    </source>
</evidence>
<dbReference type="GO" id="GO:0005829">
    <property type="term" value="C:cytosol"/>
    <property type="evidence" value="ECO:0007669"/>
    <property type="project" value="TreeGrafter"/>
</dbReference>
<dbReference type="EMBL" id="FXSZ01000004">
    <property type="protein sequence ID" value="SMO59421.1"/>
    <property type="molecule type" value="Genomic_DNA"/>
</dbReference>
<dbReference type="CDD" id="cd00739">
    <property type="entry name" value="DHPS"/>
    <property type="match status" value="1"/>
</dbReference>
<accession>A0A521CL22</accession>
<dbReference type="RefSeq" id="WP_142603041.1">
    <property type="nucleotide sequence ID" value="NZ_FXSZ01000004.1"/>
</dbReference>
<dbReference type="AlphaFoldDB" id="A0A521CL22"/>
<dbReference type="OrthoDB" id="9811744at2"/>
<feature type="domain" description="Pterin-binding" evidence="13">
    <location>
        <begin position="25"/>
        <end position="277"/>
    </location>
</feature>
<evidence type="ECO:0000256" key="6">
    <source>
        <dbReference type="ARBA" id="ARBA00016919"/>
    </source>
</evidence>
<comment type="pathway">
    <text evidence="3 12">Cofactor biosynthesis; tetrahydrofolate biosynthesis; 7,8-dihydrofolate from 2-amino-4-hydroxy-6-hydroxymethyl-7,8-dihydropteridine diphosphate and 4-aminobenzoate: step 1/2.</text>
</comment>
<keyword evidence="8 12" id="KW-0479">Metal-binding</keyword>
<dbReference type="PANTHER" id="PTHR20941">
    <property type="entry name" value="FOLATE SYNTHESIS PROTEINS"/>
    <property type="match status" value="1"/>
</dbReference>